<evidence type="ECO:0000256" key="1">
    <source>
        <dbReference type="ARBA" id="ARBA00001974"/>
    </source>
</evidence>
<comment type="similarity">
    <text evidence="3 18">Belongs to the FMO family.</text>
</comment>
<dbReference type="GO" id="GO:0034899">
    <property type="term" value="F:trimethylamine monooxygenase activity"/>
    <property type="evidence" value="ECO:0007669"/>
    <property type="project" value="UniProtKB-EC"/>
</dbReference>
<keyword evidence="9" id="KW-1133">Transmembrane helix</keyword>
<dbReference type="AlphaFoldDB" id="G3TUG9"/>
<name>G3TUG9_LOXAF</name>
<dbReference type="STRING" id="9785.ENSLAFP00000019227"/>
<evidence type="ECO:0000256" key="6">
    <source>
        <dbReference type="ARBA" id="ARBA00022824"/>
    </source>
</evidence>
<protein>
    <recommendedName>
        <fullName evidence="18">Flavin-containing monooxygenase</fullName>
        <ecNumber evidence="18">1.-.-.-</ecNumber>
    </recommendedName>
</protein>
<comment type="catalytic activity">
    <reaction evidence="16">
        <text>trimethylamine + NADPH + O2 = trimethylamine N-oxide + NADP(+) + H2O</text>
        <dbReference type="Rhea" id="RHEA:31979"/>
        <dbReference type="ChEBI" id="CHEBI:15377"/>
        <dbReference type="ChEBI" id="CHEBI:15379"/>
        <dbReference type="ChEBI" id="CHEBI:15724"/>
        <dbReference type="ChEBI" id="CHEBI:57783"/>
        <dbReference type="ChEBI" id="CHEBI:58349"/>
        <dbReference type="ChEBI" id="CHEBI:58389"/>
        <dbReference type="EC" id="1.14.13.148"/>
    </reaction>
    <physiologicalReaction direction="left-to-right" evidence="16">
        <dbReference type="Rhea" id="RHEA:31980"/>
    </physiologicalReaction>
</comment>
<dbReference type="HOGENOM" id="CLU_006909_7_3_1"/>
<dbReference type="GO" id="GO:0050660">
    <property type="term" value="F:flavin adenine dinucleotide binding"/>
    <property type="evidence" value="ECO:0007669"/>
    <property type="project" value="InterPro"/>
</dbReference>
<dbReference type="Pfam" id="PF00743">
    <property type="entry name" value="FMO-like"/>
    <property type="match status" value="1"/>
</dbReference>
<evidence type="ECO:0000256" key="3">
    <source>
        <dbReference type="ARBA" id="ARBA00009183"/>
    </source>
</evidence>
<dbReference type="PANTHER" id="PTHR23023">
    <property type="entry name" value="DIMETHYLANILINE MONOOXYGENASE"/>
    <property type="match status" value="1"/>
</dbReference>
<dbReference type="OMA" id="MHSWEYK"/>
<dbReference type="eggNOG" id="KOG1399">
    <property type="taxonomic scope" value="Eukaryota"/>
</dbReference>
<comment type="function">
    <text evidence="13">Broad spectrum monooxygenase that catalyzes the oxygenation of a wide variety of nitrogen- and sulfur-containing compounds including xenobiotics. Catalyzes the S-oxygenation of hypotaurine to produce taurine, an organic osmolyte involved in cell volume regulation as well as a variety of cytoprotective and developmental processes. In vitro, catalyzes the N-oxygenation of trimethylamine (TMA) to produce trimethylamine N-oxide (TMAO) and could therefore participate to the detoxification of this compound that is generated by the action of gut microbiota from dietary precursors such as choline, choline containing compounds, betaine or L-carnitine.</text>
</comment>
<dbReference type="GO" id="GO:0050661">
    <property type="term" value="F:NADP binding"/>
    <property type="evidence" value="ECO:0007669"/>
    <property type="project" value="InterPro"/>
</dbReference>
<comment type="catalytic activity">
    <reaction evidence="14">
        <text>hypotaurine + NADH + O2 + H(+) = taurine + NAD(+) + H2O</text>
        <dbReference type="Rhea" id="RHEA:74111"/>
        <dbReference type="ChEBI" id="CHEBI:15377"/>
        <dbReference type="ChEBI" id="CHEBI:15378"/>
        <dbReference type="ChEBI" id="CHEBI:15379"/>
        <dbReference type="ChEBI" id="CHEBI:57540"/>
        <dbReference type="ChEBI" id="CHEBI:57853"/>
        <dbReference type="ChEBI" id="CHEBI:57945"/>
        <dbReference type="ChEBI" id="CHEBI:507393"/>
        <dbReference type="EC" id="1.14.13.8"/>
    </reaction>
    <physiologicalReaction direction="left-to-right" evidence="14">
        <dbReference type="Rhea" id="RHEA:74112"/>
    </physiologicalReaction>
</comment>
<evidence type="ECO:0000256" key="18">
    <source>
        <dbReference type="RuleBase" id="RU361177"/>
    </source>
</evidence>
<evidence type="ECO:0000256" key="17">
    <source>
        <dbReference type="ARBA" id="ARBA00049443"/>
    </source>
</evidence>
<keyword evidence="4 18" id="KW-0285">Flavoprotein</keyword>
<dbReference type="InterPro" id="IPR050346">
    <property type="entry name" value="FMO-like"/>
</dbReference>
<keyword evidence="12" id="KW-0472">Membrane</keyword>
<comment type="catalytic activity">
    <reaction evidence="17">
        <text>N,N-dimethylaniline + NADPH + O2 + H(+) = N,N-dimethylaniline N-oxide + NADP(+) + H2O</text>
        <dbReference type="Rhea" id="RHEA:24468"/>
        <dbReference type="ChEBI" id="CHEBI:15377"/>
        <dbReference type="ChEBI" id="CHEBI:15378"/>
        <dbReference type="ChEBI" id="CHEBI:15379"/>
        <dbReference type="ChEBI" id="CHEBI:16269"/>
        <dbReference type="ChEBI" id="CHEBI:17735"/>
        <dbReference type="ChEBI" id="CHEBI:57783"/>
        <dbReference type="ChEBI" id="CHEBI:58349"/>
        <dbReference type="EC" id="1.14.13.8"/>
    </reaction>
    <physiologicalReaction direction="left-to-right" evidence="17">
        <dbReference type="Rhea" id="RHEA:24469"/>
    </physiologicalReaction>
</comment>
<evidence type="ECO:0000256" key="4">
    <source>
        <dbReference type="ARBA" id="ARBA00022630"/>
    </source>
</evidence>
<evidence type="ECO:0000256" key="7">
    <source>
        <dbReference type="ARBA" id="ARBA00022827"/>
    </source>
</evidence>
<keyword evidence="6" id="KW-0256">Endoplasmic reticulum</keyword>
<dbReference type="PRINTS" id="PR00370">
    <property type="entry name" value="FMOXYGENASE"/>
</dbReference>
<dbReference type="GeneTree" id="ENSGT00940000162904"/>
<evidence type="ECO:0000313" key="19">
    <source>
        <dbReference type="Ensembl" id="ENSLAFP00000019227.1"/>
    </source>
</evidence>
<dbReference type="Proteomes" id="UP000007646">
    <property type="component" value="Unassembled WGS sequence"/>
</dbReference>
<dbReference type="GO" id="GO:0005789">
    <property type="term" value="C:endoplasmic reticulum membrane"/>
    <property type="evidence" value="ECO:0007669"/>
    <property type="project" value="UniProtKB-SubCell"/>
</dbReference>
<keyword evidence="7 18" id="KW-0274">FAD</keyword>
<dbReference type="GO" id="GO:0047822">
    <property type="term" value="F:hypotaurine monooxygenase activity"/>
    <property type="evidence" value="ECO:0007669"/>
    <property type="project" value="RHEA"/>
</dbReference>
<sequence>MPGKRIAVTGAGVSGLGAIKSCLEEGLEPTCFEGSHDIGGLWRYEEKTEDGRPSIYKSATSNTCKEMTAYSDFPFPDHHPNYGHNSKILEYLRMYTKHFHLMKYIQFLSKVHSVRKHSDFPSTGQWDVVVEAGGKQKSYVFDGIMVCSGLYADPVLPLQSFPGIEKFKGQYMHSWEYK</sequence>
<dbReference type="EC" id="1.-.-.-" evidence="18"/>
<evidence type="ECO:0000256" key="16">
    <source>
        <dbReference type="ARBA" id="ARBA00048088"/>
    </source>
</evidence>
<keyword evidence="20" id="KW-1185">Reference proteome</keyword>
<comment type="subcellular location">
    <subcellularLocation>
        <location evidence="2">Endoplasmic reticulum membrane</location>
        <topology evidence="2">Single-pass membrane protein</topology>
    </subcellularLocation>
</comment>
<keyword evidence="10 18" id="KW-0560">Oxidoreductase</keyword>
<organism evidence="19 20">
    <name type="scientific">Loxodonta africana</name>
    <name type="common">African elephant</name>
    <dbReference type="NCBI Taxonomy" id="9785"/>
    <lineage>
        <taxon>Eukaryota</taxon>
        <taxon>Metazoa</taxon>
        <taxon>Chordata</taxon>
        <taxon>Craniata</taxon>
        <taxon>Vertebrata</taxon>
        <taxon>Euteleostomi</taxon>
        <taxon>Mammalia</taxon>
        <taxon>Eutheria</taxon>
        <taxon>Afrotheria</taxon>
        <taxon>Proboscidea</taxon>
        <taxon>Elephantidae</taxon>
        <taxon>Loxodonta</taxon>
    </lineage>
</organism>
<evidence type="ECO:0000256" key="8">
    <source>
        <dbReference type="ARBA" id="ARBA00022857"/>
    </source>
</evidence>
<evidence type="ECO:0000256" key="2">
    <source>
        <dbReference type="ARBA" id="ARBA00004389"/>
    </source>
</evidence>
<evidence type="ECO:0000256" key="10">
    <source>
        <dbReference type="ARBA" id="ARBA00023002"/>
    </source>
</evidence>
<reference evidence="19" key="2">
    <citation type="submission" date="2025-08" db="UniProtKB">
        <authorList>
            <consortium name="Ensembl"/>
        </authorList>
    </citation>
    <scope>IDENTIFICATION</scope>
    <source>
        <strain evidence="19">Isolate ISIS603380</strain>
    </source>
</reference>
<evidence type="ECO:0000256" key="9">
    <source>
        <dbReference type="ARBA" id="ARBA00022989"/>
    </source>
</evidence>
<reference evidence="19 20" key="1">
    <citation type="submission" date="2009-06" db="EMBL/GenBank/DDBJ databases">
        <title>The Genome Sequence of Loxodonta africana (African elephant).</title>
        <authorList>
            <person name="Di Palma F."/>
            <person name="Heiman D."/>
            <person name="Young S."/>
            <person name="Johnson J."/>
            <person name="Lander E.S."/>
            <person name="Lindblad-Toh K."/>
        </authorList>
    </citation>
    <scope>NUCLEOTIDE SEQUENCE [LARGE SCALE GENOMIC DNA]</scope>
    <source>
        <strain evidence="19 20">Isolate ISIS603380</strain>
    </source>
</reference>
<evidence type="ECO:0000256" key="5">
    <source>
        <dbReference type="ARBA" id="ARBA00022692"/>
    </source>
</evidence>
<evidence type="ECO:0000256" key="14">
    <source>
        <dbReference type="ARBA" id="ARBA00047338"/>
    </source>
</evidence>
<accession>G3TUG9</accession>
<dbReference type="InterPro" id="IPR036188">
    <property type="entry name" value="FAD/NAD-bd_sf"/>
</dbReference>
<evidence type="ECO:0000256" key="11">
    <source>
        <dbReference type="ARBA" id="ARBA00023033"/>
    </source>
</evidence>
<keyword evidence="8" id="KW-0521">NADP</keyword>
<proteinExistence type="inferred from homology"/>
<dbReference type="InterPro" id="IPR020946">
    <property type="entry name" value="Flavin_mOase-like"/>
</dbReference>
<dbReference type="Gene3D" id="3.50.50.60">
    <property type="entry name" value="FAD/NAD(P)-binding domain"/>
    <property type="match status" value="1"/>
</dbReference>
<dbReference type="InParanoid" id="G3TUG9"/>
<evidence type="ECO:0000256" key="15">
    <source>
        <dbReference type="ARBA" id="ARBA00048041"/>
    </source>
</evidence>
<dbReference type="SUPFAM" id="SSF51905">
    <property type="entry name" value="FAD/NAD(P)-binding domain"/>
    <property type="match status" value="1"/>
</dbReference>
<dbReference type="FunFam" id="3.50.50.60:FF:000159">
    <property type="entry name" value="Dimethylaniline monooxygenase [N-oxide-forming]"/>
    <property type="match status" value="1"/>
</dbReference>
<dbReference type="Ensembl" id="ENSLAFT00000030861.1">
    <property type="protein sequence ID" value="ENSLAFP00000019227.1"/>
    <property type="gene ID" value="ENSLAFG00000026582.1"/>
</dbReference>
<comment type="catalytic activity">
    <reaction evidence="15">
        <text>hypotaurine + NADPH + O2 + H(+) = taurine + NADP(+) + H2O</text>
        <dbReference type="Rhea" id="RHEA:69819"/>
        <dbReference type="ChEBI" id="CHEBI:15377"/>
        <dbReference type="ChEBI" id="CHEBI:15378"/>
        <dbReference type="ChEBI" id="CHEBI:15379"/>
        <dbReference type="ChEBI" id="CHEBI:57783"/>
        <dbReference type="ChEBI" id="CHEBI:57853"/>
        <dbReference type="ChEBI" id="CHEBI:58349"/>
        <dbReference type="ChEBI" id="CHEBI:507393"/>
        <dbReference type="EC" id="1.14.13.8"/>
    </reaction>
    <physiologicalReaction direction="left-to-right" evidence="15">
        <dbReference type="Rhea" id="RHEA:69820"/>
    </physiologicalReaction>
</comment>
<dbReference type="GO" id="GO:0004499">
    <property type="term" value="F:N,N-dimethylaniline monooxygenase activity"/>
    <property type="evidence" value="ECO:0007669"/>
    <property type="project" value="InterPro"/>
</dbReference>
<dbReference type="InterPro" id="IPR000960">
    <property type="entry name" value="Flavin_mOase"/>
</dbReference>
<reference evidence="19" key="3">
    <citation type="submission" date="2025-09" db="UniProtKB">
        <authorList>
            <consortium name="Ensembl"/>
        </authorList>
    </citation>
    <scope>IDENTIFICATION</scope>
    <source>
        <strain evidence="19">Isolate ISIS603380</strain>
    </source>
</reference>
<keyword evidence="11 18" id="KW-0503">Monooxygenase</keyword>
<evidence type="ECO:0000256" key="13">
    <source>
        <dbReference type="ARBA" id="ARBA00045957"/>
    </source>
</evidence>
<comment type="cofactor">
    <cofactor evidence="1 18">
        <name>FAD</name>
        <dbReference type="ChEBI" id="CHEBI:57692"/>
    </cofactor>
</comment>
<evidence type="ECO:0000256" key="12">
    <source>
        <dbReference type="ARBA" id="ARBA00023136"/>
    </source>
</evidence>
<keyword evidence="5" id="KW-0812">Transmembrane</keyword>
<evidence type="ECO:0000313" key="20">
    <source>
        <dbReference type="Proteomes" id="UP000007646"/>
    </source>
</evidence>